<dbReference type="SUPFAM" id="SSF52738">
    <property type="entry name" value="Methylesterase CheB, C-terminal domain"/>
    <property type="match status" value="1"/>
</dbReference>
<feature type="domain" description="CheB-type methylesterase" evidence="3">
    <location>
        <begin position="347"/>
        <end position="425"/>
    </location>
</feature>
<feature type="region of interest" description="Disordered" evidence="2">
    <location>
        <begin position="125"/>
        <end position="150"/>
    </location>
</feature>
<name>A0ABY1WBN3_9GAMM</name>
<proteinExistence type="predicted"/>
<keyword evidence="5" id="KW-1185">Reference proteome</keyword>
<organism evidence="4 5">
    <name type="scientific">Pseudoxanthomonas winnipegensis</name>
    <dbReference type="NCBI Taxonomy" id="2480810"/>
    <lineage>
        <taxon>Bacteria</taxon>
        <taxon>Pseudomonadati</taxon>
        <taxon>Pseudomonadota</taxon>
        <taxon>Gammaproteobacteria</taxon>
        <taxon>Lysobacterales</taxon>
        <taxon>Lysobacteraceae</taxon>
        <taxon>Pseudoxanthomonas</taxon>
    </lineage>
</organism>
<protein>
    <submittedName>
        <fullName evidence="4">Chemotaxis protein</fullName>
    </submittedName>
</protein>
<dbReference type="InterPro" id="IPR000673">
    <property type="entry name" value="Sig_transdc_resp-reg_Me-estase"/>
</dbReference>
<dbReference type="InterPro" id="IPR035909">
    <property type="entry name" value="CheB_C"/>
</dbReference>
<evidence type="ECO:0000259" key="3">
    <source>
        <dbReference type="PROSITE" id="PS50122"/>
    </source>
</evidence>
<dbReference type="Gene3D" id="3.40.50.180">
    <property type="entry name" value="Methylesterase CheB, C-terminal domain"/>
    <property type="match status" value="1"/>
</dbReference>
<feature type="region of interest" description="Disordered" evidence="2">
    <location>
        <begin position="191"/>
        <end position="223"/>
    </location>
</feature>
<sequence length="522" mass="54141">MCTTCWGSPVSATEAALSAPRVVLLARPGAAREQLRGALLGAGARIALEDDPNSLDADTLAASGPQVVLVALEPAIEDALARLEAVLADPALTVIYDEAALASAREGWDAQRWARHLRAKLHGHRDVLPPGAEIEPPQAPEPGRPPAPEQLHEGARLELHLDEAAGQSAALPVDPGLNVPTDALEASVDQIEGVDTTSPSPVSWSLADLPDPQPGDRDPATLPPLELEDEAAGAQPADAFVIDLDNWTPPETPTRQALVDTPVLAPLEPTEPAVEGLPVAAEAPPPPPRPSFGTLSLVEDFQVTVPEKRAPAEPPPLPPGFGELNLELEALDPAHGVAADPQPKGEIVPGAVLLFAGIGGPDAVRRVLAELPDTLEQPVLVHLRLDGGRYDNLVRQIERVSPLPVSIPVAGMVARAGVVYVVPDDLSARATAGKVEFVAEAVDVTALLGGLPPYRTAVLLLSGADPAHAEPALMLAARGGLIGGQSLQGCYDWAASRALEAGGGDIAAPEELARRVAQHLGI</sequence>
<feature type="compositionally biased region" description="Pro residues" evidence="2">
    <location>
        <begin position="137"/>
        <end position="148"/>
    </location>
</feature>
<gene>
    <name evidence="4" type="ORF">EA658_15005</name>
</gene>
<evidence type="ECO:0000256" key="2">
    <source>
        <dbReference type="SAM" id="MobiDB-lite"/>
    </source>
</evidence>
<dbReference type="EMBL" id="SHME01000004">
    <property type="protein sequence ID" value="TAA18418.1"/>
    <property type="molecule type" value="Genomic_DNA"/>
</dbReference>
<evidence type="ECO:0000313" key="5">
    <source>
        <dbReference type="Proteomes" id="UP000293089"/>
    </source>
</evidence>
<comment type="caution">
    <text evidence="1">Lacks conserved residue(s) required for the propagation of feature annotation.</text>
</comment>
<accession>A0ABY1WBN3</accession>
<reference evidence="4 5" key="1">
    <citation type="submission" date="2019-02" db="EMBL/GenBank/DDBJ databases">
        <title>WGS of Pseudoxanthomonas species novum from clinical isolates.</title>
        <authorList>
            <person name="Bernier A.-M."/>
            <person name="Bernard K."/>
            <person name="Vachon A."/>
        </authorList>
    </citation>
    <scope>NUCLEOTIDE SEQUENCE [LARGE SCALE GENOMIC DNA]</scope>
    <source>
        <strain evidence="5">NML 170316</strain>
    </source>
</reference>
<dbReference type="Proteomes" id="UP000293089">
    <property type="component" value="Unassembled WGS sequence"/>
</dbReference>
<comment type="caution">
    <text evidence="4">The sequence shown here is derived from an EMBL/GenBank/DDBJ whole genome shotgun (WGS) entry which is preliminary data.</text>
</comment>
<evidence type="ECO:0000313" key="4">
    <source>
        <dbReference type="EMBL" id="TAA18418.1"/>
    </source>
</evidence>
<evidence type="ECO:0000256" key="1">
    <source>
        <dbReference type="PROSITE-ProRule" id="PRU00050"/>
    </source>
</evidence>
<dbReference type="Pfam" id="PF01339">
    <property type="entry name" value="CheB_methylest"/>
    <property type="match status" value="1"/>
</dbReference>
<dbReference type="PROSITE" id="PS50122">
    <property type="entry name" value="CHEB"/>
    <property type="match status" value="1"/>
</dbReference>